<evidence type="ECO:0000256" key="1">
    <source>
        <dbReference type="SAM" id="SignalP"/>
    </source>
</evidence>
<evidence type="ECO:0000313" key="2">
    <source>
        <dbReference type="EMBL" id="MDQ0515823.1"/>
    </source>
</evidence>
<reference evidence="2 3" key="1">
    <citation type="submission" date="2023-07" db="EMBL/GenBank/DDBJ databases">
        <title>Genomic Encyclopedia of Type Strains, Phase IV (KMG-IV): sequencing the most valuable type-strain genomes for metagenomic binning, comparative biology and taxonomic classification.</title>
        <authorList>
            <person name="Goeker M."/>
        </authorList>
    </citation>
    <scope>NUCLEOTIDE SEQUENCE [LARGE SCALE GENOMIC DNA]</scope>
    <source>
        <strain evidence="2 3">B1-1</strain>
    </source>
</reference>
<comment type="caution">
    <text evidence="2">The sequence shown here is derived from an EMBL/GenBank/DDBJ whole genome shotgun (WGS) entry which is preliminary data.</text>
</comment>
<name>A0ABU0M4G1_9HYPH</name>
<dbReference type="Proteomes" id="UP001223743">
    <property type="component" value="Unassembled WGS sequence"/>
</dbReference>
<organism evidence="2 3">
    <name type="scientific">Kaistia geumhonensis</name>
    <dbReference type="NCBI Taxonomy" id="410839"/>
    <lineage>
        <taxon>Bacteria</taxon>
        <taxon>Pseudomonadati</taxon>
        <taxon>Pseudomonadota</taxon>
        <taxon>Alphaproteobacteria</taxon>
        <taxon>Hyphomicrobiales</taxon>
        <taxon>Kaistiaceae</taxon>
        <taxon>Kaistia</taxon>
    </lineage>
</organism>
<protein>
    <recommendedName>
        <fullName evidence="4">Antifreeze protein</fullName>
    </recommendedName>
</protein>
<sequence length="91" mass="8615">MMKTILASAALLLAFGAGPALADRAAADACAAGLDAEAKAIYDASIGAVGSGSLKSVVTNSTKSLVAAGTVSKGTARASATAAGACLQQAM</sequence>
<keyword evidence="1" id="KW-0732">Signal</keyword>
<dbReference type="EMBL" id="JAUSWJ010000001">
    <property type="protein sequence ID" value="MDQ0515823.1"/>
    <property type="molecule type" value="Genomic_DNA"/>
</dbReference>
<keyword evidence="3" id="KW-1185">Reference proteome</keyword>
<feature type="chain" id="PRO_5045724067" description="Antifreeze protein" evidence="1">
    <location>
        <begin position="23"/>
        <end position="91"/>
    </location>
</feature>
<gene>
    <name evidence="2" type="ORF">QO015_001436</name>
</gene>
<feature type="signal peptide" evidence="1">
    <location>
        <begin position="1"/>
        <end position="22"/>
    </location>
</feature>
<evidence type="ECO:0000313" key="3">
    <source>
        <dbReference type="Proteomes" id="UP001223743"/>
    </source>
</evidence>
<proteinExistence type="predicted"/>
<evidence type="ECO:0008006" key="4">
    <source>
        <dbReference type="Google" id="ProtNLM"/>
    </source>
</evidence>
<dbReference type="RefSeq" id="WP_266280423.1">
    <property type="nucleotide sequence ID" value="NZ_JAPKNF010000001.1"/>
</dbReference>
<accession>A0ABU0M4G1</accession>